<feature type="region of interest" description="Disordered" evidence="1">
    <location>
        <begin position="296"/>
        <end position="338"/>
    </location>
</feature>
<evidence type="ECO:0000256" key="1">
    <source>
        <dbReference type="SAM" id="MobiDB-lite"/>
    </source>
</evidence>
<proteinExistence type="predicted"/>
<accession>A0A6A6FIG3</accession>
<reference evidence="2" key="1">
    <citation type="journal article" date="2020" name="Stud. Mycol.">
        <title>101 Dothideomycetes genomes: a test case for predicting lifestyles and emergence of pathogens.</title>
        <authorList>
            <person name="Haridas S."/>
            <person name="Albert R."/>
            <person name="Binder M."/>
            <person name="Bloem J."/>
            <person name="Labutti K."/>
            <person name="Salamov A."/>
            <person name="Andreopoulos B."/>
            <person name="Baker S."/>
            <person name="Barry K."/>
            <person name="Bills G."/>
            <person name="Bluhm B."/>
            <person name="Cannon C."/>
            <person name="Castanera R."/>
            <person name="Culley D."/>
            <person name="Daum C."/>
            <person name="Ezra D."/>
            <person name="Gonzalez J."/>
            <person name="Henrissat B."/>
            <person name="Kuo A."/>
            <person name="Liang C."/>
            <person name="Lipzen A."/>
            <person name="Lutzoni F."/>
            <person name="Magnuson J."/>
            <person name="Mondo S."/>
            <person name="Nolan M."/>
            <person name="Ohm R."/>
            <person name="Pangilinan J."/>
            <person name="Park H.-J."/>
            <person name="Ramirez L."/>
            <person name="Alfaro M."/>
            <person name="Sun H."/>
            <person name="Tritt A."/>
            <person name="Yoshinaga Y."/>
            <person name="Zwiers L.-H."/>
            <person name="Turgeon B."/>
            <person name="Goodwin S."/>
            <person name="Spatafora J."/>
            <person name="Crous P."/>
            <person name="Grigoriev I."/>
        </authorList>
    </citation>
    <scope>NUCLEOTIDE SEQUENCE</scope>
    <source>
        <strain evidence="2">SCOH1-5</strain>
    </source>
</reference>
<evidence type="ECO:0000313" key="2">
    <source>
        <dbReference type="EMBL" id="KAF2213207.1"/>
    </source>
</evidence>
<dbReference type="Proteomes" id="UP000799539">
    <property type="component" value="Unassembled WGS sequence"/>
</dbReference>
<protein>
    <submittedName>
        <fullName evidence="2">Uncharacterized protein</fullName>
    </submittedName>
</protein>
<evidence type="ECO:0000313" key="3">
    <source>
        <dbReference type="Proteomes" id="UP000799539"/>
    </source>
</evidence>
<keyword evidence="3" id="KW-1185">Reference proteome</keyword>
<name>A0A6A6FIG3_9PEZI</name>
<gene>
    <name evidence="2" type="ORF">CERZMDRAFT_84084</name>
</gene>
<organism evidence="2 3">
    <name type="scientific">Cercospora zeae-maydis SCOH1-5</name>
    <dbReference type="NCBI Taxonomy" id="717836"/>
    <lineage>
        <taxon>Eukaryota</taxon>
        <taxon>Fungi</taxon>
        <taxon>Dikarya</taxon>
        <taxon>Ascomycota</taxon>
        <taxon>Pezizomycotina</taxon>
        <taxon>Dothideomycetes</taxon>
        <taxon>Dothideomycetidae</taxon>
        <taxon>Mycosphaerellales</taxon>
        <taxon>Mycosphaerellaceae</taxon>
        <taxon>Cercospora</taxon>
    </lineage>
</organism>
<dbReference type="AlphaFoldDB" id="A0A6A6FIG3"/>
<dbReference type="OrthoDB" id="3899662at2759"/>
<sequence length="338" mass="37373">MASTPSTPGKCSFLELPVELRLEIYAHAILDCRHITIGTAQVEGAPADIVHRLYARACSPYPGIPRGHEPVVDPQYAPALLSPVERATIDATVEPLDAAFPNTRTSFHALSLVNKQVKNELHTHFSISAQRGTSLWVQYPFGLHVCHTTTPQLLRQSRSVHLAGSYIPRRYSPSRAARLSVRHAPPLEPLQGNVVPDSEKQLENLVQSCLGPKSQHRVDVVEMRIYYPGDNSYSTVWGDDESPIVVALTNIDRGEIVIEVWRGQSGTGVRLCARPPPEGTLQKKRVVSTVWRKLEEGGRRQPENGSWIVDEHWPECEPSDDASTKADTLPSTHTSTNA</sequence>
<feature type="compositionally biased region" description="Polar residues" evidence="1">
    <location>
        <begin position="325"/>
        <end position="338"/>
    </location>
</feature>
<dbReference type="EMBL" id="ML992671">
    <property type="protein sequence ID" value="KAF2213207.1"/>
    <property type="molecule type" value="Genomic_DNA"/>
</dbReference>